<dbReference type="PROSITE" id="PS00688">
    <property type="entry name" value="SIGMA54_INTERACT_3"/>
    <property type="match status" value="1"/>
</dbReference>
<keyword evidence="7" id="KW-0597">Phosphoprotein</keyword>
<dbReference type="SUPFAM" id="SSF52172">
    <property type="entry name" value="CheY-like"/>
    <property type="match status" value="1"/>
</dbReference>
<evidence type="ECO:0000256" key="4">
    <source>
        <dbReference type="ARBA" id="ARBA00023125"/>
    </source>
</evidence>
<dbReference type="GO" id="GO:0006355">
    <property type="term" value="P:regulation of DNA-templated transcription"/>
    <property type="evidence" value="ECO:0007669"/>
    <property type="project" value="InterPro"/>
</dbReference>
<protein>
    <submittedName>
        <fullName evidence="10">Sigma-54-dependent Fis family transcriptional regulator</fullName>
    </submittedName>
</protein>
<dbReference type="CDD" id="cd00009">
    <property type="entry name" value="AAA"/>
    <property type="match status" value="1"/>
</dbReference>
<evidence type="ECO:0000256" key="3">
    <source>
        <dbReference type="ARBA" id="ARBA00023015"/>
    </source>
</evidence>
<dbReference type="InterPro" id="IPR058031">
    <property type="entry name" value="AAA_lid_NorR"/>
</dbReference>
<dbReference type="GO" id="GO:0005524">
    <property type="term" value="F:ATP binding"/>
    <property type="evidence" value="ECO:0007669"/>
    <property type="project" value="UniProtKB-KW"/>
</dbReference>
<dbReference type="Gene3D" id="3.40.50.2300">
    <property type="match status" value="1"/>
</dbReference>
<reference evidence="10 11" key="2">
    <citation type="submission" date="2019-05" db="EMBL/GenBank/DDBJ databases">
        <authorList>
            <person name="Suflita J.M."/>
            <person name="Marks C.R."/>
        </authorList>
    </citation>
    <scope>NUCLEOTIDE SEQUENCE [LARGE SCALE GENOMIC DNA]</scope>
    <source>
        <strain evidence="10 11">ALDC</strain>
    </source>
</reference>
<dbReference type="Gene3D" id="1.10.8.60">
    <property type="match status" value="1"/>
</dbReference>
<dbReference type="FunFam" id="1.10.8.60:FF:000014">
    <property type="entry name" value="DNA-binding transcriptional regulator NtrC"/>
    <property type="match status" value="1"/>
</dbReference>
<reference evidence="10 11" key="1">
    <citation type="submission" date="2019-05" db="EMBL/GenBank/DDBJ databases">
        <title>The Complete Genome Sequence of the n-alkane-degrading Desulfoglaeba alkanexedens ALDC reveals multiple alkylsuccinate synthase gene clusters.</title>
        <authorList>
            <person name="Callaghan A.V."/>
            <person name="Davidova I.A."/>
            <person name="Duncan K.E."/>
            <person name="Morris B."/>
            <person name="McInerney M.J."/>
        </authorList>
    </citation>
    <scope>NUCLEOTIDE SEQUENCE [LARGE SCALE GENOMIC DNA]</scope>
    <source>
        <strain evidence="10 11">ALDC</strain>
    </source>
</reference>
<keyword evidence="6" id="KW-0804">Transcription</keyword>
<dbReference type="PROSITE" id="PS50110">
    <property type="entry name" value="RESPONSE_REGULATORY"/>
    <property type="match status" value="1"/>
</dbReference>
<dbReference type="EMBL" id="CP040098">
    <property type="protein sequence ID" value="QCQ23537.1"/>
    <property type="molecule type" value="Genomic_DNA"/>
</dbReference>
<dbReference type="Pfam" id="PF00158">
    <property type="entry name" value="Sigma54_activat"/>
    <property type="match status" value="1"/>
</dbReference>
<dbReference type="InterPro" id="IPR025944">
    <property type="entry name" value="Sigma_54_int_dom_CS"/>
</dbReference>
<keyword evidence="5" id="KW-0010">Activator</keyword>
<evidence type="ECO:0000256" key="6">
    <source>
        <dbReference type="ARBA" id="ARBA00023163"/>
    </source>
</evidence>
<dbReference type="SUPFAM" id="SSF52540">
    <property type="entry name" value="P-loop containing nucleoside triphosphate hydrolases"/>
    <property type="match status" value="1"/>
</dbReference>
<keyword evidence="3" id="KW-0805">Transcription regulation</keyword>
<dbReference type="OrthoDB" id="9763792at2"/>
<feature type="domain" description="Sigma-54 factor interaction" evidence="8">
    <location>
        <begin position="145"/>
        <end position="374"/>
    </location>
</feature>
<dbReference type="Pfam" id="PF00072">
    <property type="entry name" value="Response_reg"/>
    <property type="match status" value="1"/>
</dbReference>
<dbReference type="SUPFAM" id="SSF46689">
    <property type="entry name" value="Homeodomain-like"/>
    <property type="match status" value="1"/>
</dbReference>
<dbReference type="SMART" id="SM00382">
    <property type="entry name" value="AAA"/>
    <property type="match status" value="1"/>
</dbReference>
<dbReference type="PROSITE" id="PS00676">
    <property type="entry name" value="SIGMA54_INTERACT_2"/>
    <property type="match status" value="1"/>
</dbReference>
<evidence type="ECO:0000256" key="1">
    <source>
        <dbReference type="ARBA" id="ARBA00022741"/>
    </source>
</evidence>
<dbReference type="InterPro" id="IPR002078">
    <property type="entry name" value="Sigma_54_int"/>
</dbReference>
<evidence type="ECO:0000256" key="5">
    <source>
        <dbReference type="ARBA" id="ARBA00023159"/>
    </source>
</evidence>
<dbReference type="PROSITE" id="PS50045">
    <property type="entry name" value="SIGMA54_INTERACT_4"/>
    <property type="match status" value="1"/>
</dbReference>
<dbReference type="InterPro" id="IPR003593">
    <property type="entry name" value="AAA+_ATPase"/>
</dbReference>
<dbReference type="SMART" id="SM00448">
    <property type="entry name" value="REC"/>
    <property type="match status" value="1"/>
</dbReference>
<feature type="modified residue" description="4-aspartylphosphate" evidence="7">
    <location>
        <position position="54"/>
    </location>
</feature>
<evidence type="ECO:0000256" key="2">
    <source>
        <dbReference type="ARBA" id="ARBA00022840"/>
    </source>
</evidence>
<dbReference type="Gene3D" id="1.10.10.60">
    <property type="entry name" value="Homeodomain-like"/>
    <property type="match status" value="1"/>
</dbReference>
<dbReference type="FunFam" id="3.40.50.300:FF:000006">
    <property type="entry name" value="DNA-binding transcriptional regulator NtrC"/>
    <property type="match status" value="1"/>
</dbReference>
<dbReference type="InterPro" id="IPR025943">
    <property type="entry name" value="Sigma_54_int_dom_ATP-bd_2"/>
</dbReference>
<accession>A0A4P8L645</accession>
<feature type="domain" description="Response regulatory" evidence="9">
    <location>
        <begin position="5"/>
        <end position="120"/>
    </location>
</feature>
<evidence type="ECO:0000259" key="8">
    <source>
        <dbReference type="PROSITE" id="PS50045"/>
    </source>
</evidence>
<dbReference type="InterPro" id="IPR027417">
    <property type="entry name" value="P-loop_NTPase"/>
</dbReference>
<dbReference type="Pfam" id="PF25601">
    <property type="entry name" value="AAA_lid_14"/>
    <property type="match status" value="1"/>
</dbReference>
<evidence type="ECO:0000313" key="11">
    <source>
        <dbReference type="Proteomes" id="UP000298602"/>
    </source>
</evidence>
<name>A0A4P8L645_9BACT</name>
<keyword evidence="11" id="KW-1185">Reference proteome</keyword>
<dbReference type="AlphaFoldDB" id="A0A4P8L645"/>
<evidence type="ECO:0000259" key="9">
    <source>
        <dbReference type="PROSITE" id="PS50110"/>
    </source>
</evidence>
<sequence>MAAEHILIVDDDKNMLEVLRLRLEAEGYTVTATAGAEDALKMAEDELFDLALVDLKLSGKEDGIDLMEKMHHVAPEMPVIILTAYGTIDTAVEAMRRGAYTYITKPINRRELLLHIKNGLEKSSLSREVRRLKALVGERYGFENIIGKSRKMQDVMEQVARAAETDSNVCIYGESGTGKELIAKSLHLLSSRKDKPFVAVNCAAIPEGLYEGELFGYEKGAFTGAIRNKRGFFVQAHGGSLFLDEVSEMTESMQVKLLRVLQEKQLYPLGSEKPMAVDIRLLTATNKNLHDEVANGRFREDLFYRIYVIPIHLPPLRERKEDIPLLVDHFLNKFNKKMGKRVKGFSAPALQKLLSYTWPGNVRELENTIEYAVAMAAQDVVGEDLILQTRVLEEESPGPLKEAKNRFERNYLSNILSLTGGNVSKAAKLAGKHRADFYDLLKKHDLNPSAFKKPP</sequence>
<keyword evidence="1" id="KW-0547">Nucleotide-binding</keyword>
<keyword evidence="4" id="KW-0238">DNA-binding</keyword>
<dbReference type="Gene3D" id="3.40.50.300">
    <property type="entry name" value="P-loop containing nucleotide triphosphate hydrolases"/>
    <property type="match status" value="1"/>
</dbReference>
<keyword evidence="2" id="KW-0067">ATP-binding</keyword>
<gene>
    <name evidence="10" type="ORF">FDQ92_10535</name>
</gene>
<organism evidence="10 11">
    <name type="scientific">Desulfoglaeba alkanexedens ALDC</name>
    <dbReference type="NCBI Taxonomy" id="980445"/>
    <lineage>
        <taxon>Bacteria</taxon>
        <taxon>Pseudomonadati</taxon>
        <taxon>Thermodesulfobacteriota</taxon>
        <taxon>Syntrophobacteria</taxon>
        <taxon>Syntrophobacterales</taxon>
        <taxon>Syntrophobacteraceae</taxon>
        <taxon>Desulfoglaeba</taxon>
    </lineage>
</organism>
<dbReference type="KEGG" id="dax:FDQ92_10535"/>
<dbReference type="PANTHER" id="PTHR32071">
    <property type="entry name" value="TRANSCRIPTIONAL REGULATORY PROTEIN"/>
    <property type="match status" value="1"/>
</dbReference>
<dbReference type="Proteomes" id="UP000298602">
    <property type="component" value="Chromosome"/>
</dbReference>
<dbReference type="InterPro" id="IPR009057">
    <property type="entry name" value="Homeodomain-like_sf"/>
</dbReference>
<proteinExistence type="predicted"/>
<evidence type="ECO:0000256" key="7">
    <source>
        <dbReference type="PROSITE-ProRule" id="PRU00169"/>
    </source>
</evidence>
<dbReference type="InterPro" id="IPR011006">
    <property type="entry name" value="CheY-like_superfamily"/>
</dbReference>
<dbReference type="InterPro" id="IPR001789">
    <property type="entry name" value="Sig_transdc_resp-reg_receiver"/>
</dbReference>
<dbReference type="GO" id="GO:0003677">
    <property type="term" value="F:DNA binding"/>
    <property type="evidence" value="ECO:0007669"/>
    <property type="project" value="UniProtKB-KW"/>
</dbReference>
<evidence type="ECO:0000313" key="10">
    <source>
        <dbReference type="EMBL" id="QCQ23537.1"/>
    </source>
</evidence>
<dbReference type="GO" id="GO:0000160">
    <property type="term" value="P:phosphorelay signal transduction system"/>
    <property type="evidence" value="ECO:0007669"/>
    <property type="project" value="InterPro"/>
</dbReference>